<comment type="caution">
    <text evidence="1">The sequence shown here is derived from an EMBL/GenBank/DDBJ whole genome shotgun (WGS) entry which is preliminary data.</text>
</comment>
<dbReference type="EMBL" id="CASHSV030000513">
    <property type="protein sequence ID" value="CAJ2668187.1"/>
    <property type="molecule type" value="Genomic_DNA"/>
</dbReference>
<sequence length="489" mass="55658">MEQSIPIILCKLEQIFPPSFFDSMEHLPIHLPYEARVGGPVQYRWMYPFERFIRTLKDKVTNTAAIEGSICEAYLVEETSTFASYYYPPDVPCRRTRVPRNDDGGENCSIGPPYEEQRRKNMEENAKRMMDLNIRHLSQSLQNSSSSKMSGSGRGKRIAPIQPTPSLPPQTRSKRLISQPSQTMPQPAPSRPQTMPQPAISKPLKKTTTPAPFSHPPTRHAPILSQPLQNTSISAPSHSNTAPTSSHPQTIPADASSPASSPALTYNYIHILRGAITKIFKENFQGAWSCWSAVDSTTQDFWFADFKAKYKWLEKDEASIKKSFNSRGTLALKNALFKVRSGKDKGEWIDEDKLKELTDQWKGEKWQNISKINTQNRKSQAGHNVHSGGSISAREHAKKMRMELNRESTCFEVYQRMHKPKGKSNEWFNKEQALIAESYQTKLFERNSQIGEGSNQQSDDSIYMEVVEALTRRDTYLDWDLKLPLSKNL</sequence>
<name>A0ACB0LIA0_TRIPR</name>
<dbReference type="Proteomes" id="UP001177021">
    <property type="component" value="Unassembled WGS sequence"/>
</dbReference>
<reference evidence="1" key="1">
    <citation type="submission" date="2023-10" db="EMBL/GenBank/DDBJ databases">
        <authorList>
            <person name="Rodriguez Cubillos JULIANA M."/>
            <person name="De Vega J."/>
        </authorList>
    </citation>
    <scope>NUCLEOTIDE SEQUENCE</scope>
</reference>
<accession>A0ACB0LIA0</accession>
<organism evidence="1 2">
    <name type="scientific">Trifolium pratense</name>
    <name type="common">Red clover</name>
    <dbReference type="NCBI Taxonomy" id="57577"/>
    <lineage>
        <taxon>Eukaryota</taxon>
        <taxon>Viridiplantae</taxon>
        <taxon>Streptophyta</taxon>
        <taxon>Embryophyta</taxon>
        <taxon>Tracheophyta</taxon>
        <taxon>Spermatophyta</taxon>
        <taxon>Magnoliopsida</taxon>
        <taxon>eudicotyledons</taxon>
        <taxon>Gunneridae</taxon>
        <taxon>Pentapetalae</taxon>
        <taxon>rosids</taxon>
        <taxon>fabids</taxon>
        <taxon>Fabales</taxon>
        <taxon>Fabaceae</taxon>
        <taxon>Papilionoideae</taxon>
        <taxon>50 kb inversion clade</taxon>
        <taxon>NPAAA clade</taxon>
        <taxon>Hologalegina</taxon>
        <taxon>IRL clade</taxon>
        <taxon>Trifolieae</taxon>
        <taxon>Trifolium</taxon>
    </lineage>
</organism>
<evidence type="ECO:0000313" key="1">
    <source>
        <dbReference type="EMBL" id="CAJ2668187.1"/>
    </source>
</evidence>
<protein>
    <submittedName>
        <fullName evidence="1">Uncharacterized protein</fullName>
    </submittedName>
</protein>
<evidence type="ECO:0000313" key="2">
    <source>
        <dbReference type="Proteomes" id="UP001177021"/>
    </source>
</evidence>
<gene>
    <name evidence="1" type="ORF">MILVUS5_LOCUS32632</name>
</gene>
<proteinExistence type="predicted"/>
<keyword evidence="2" id="KW-1185">Reference proteome</keyword>